<reference evidence="1 2" key="1">
    <citation type="submission" date="2019-03" db="EMBL/GenBank/DDBJ databases">
        <title>First draft genome of Liparis tanakae, snailfish: a comprehensive survey of snailfish specific genes.</title>
        <authorList>
            <person name="Kim W."/>
            <person name="Song I."/>
            <person name="Jeong J.-H."/>
            <person name="Kim D."/>
            <person name="Kim S."/>
            <person name="Ryu S."/>
            <person name="Song J.Y."/>
            <person name="Lee S.K."/>
        </authorList>
    </citation>
    <scope>NUCLEOTIDE SEQUENCE [LARGE SCALE GENOMIC DNA]</scope>
    <source>
        <tissue evidence="1">Muscle</tissue>
    </source>
</reference>
<dbReference type="AlphaFoldDB" id="A0A4Z2H4C6"/>
<accession>A0A4Z2H4C6</accession>
<name>A0A4Z2H4C6_9TELE</name>
<protein>
    <submittedName>
        <fullName evidence="1">Uncharacterized protein</fullName>
    </submittedName>
</protein>
<comment type="caution">
    <text evidence="1">The sequence shown here is derived from an EMBL/GenBank/DDBJ whole genome shotgun (WGS) entry which is preliminary data.</text>
</comment>
<organism evidence="1 2">
    <name type="scientific">Liparis tanakae</name>
    <name type="common">Tanaka's snailfish</name>
    <dbReference type="NCBI Taxonomy" id="230148"/>
    <lineage>
        <taxon>Eukaryota</taxon>
        <taxon>Metazoa</taxon>
        <taxon>Chordata</taxon>
        <taxon>Craniata</taxon>
        <taxon>Vertebrata</taxon>
        <taxon>Euteleostomi</taxon>
        <taxon>Actinopterygii</taxon>
        <taxon>Neopterygii</taxon>
        <taxon>Teleostei</taxon>
        <taxon>Neoteleostei</taxon>
        <taxon>Acanthomorphata</taxon>
        <taxon>Eupercaria</taxon>
        <taxon>Perciformes</taxon>
        <taxon>Cottioidei</taxon>
        <taxon>Cottales</taxon>
        <taxon>Liparidae</taxon>
        <taxon>Liparis</taxon>
    </lineage>
</organism>
<keyword evidence="2" id="KW-1185">Reference proteome</keyword>
<proteinExistence type="predicted"/>
<evidence type="ECO:0000313" key="2">
    <source>
        <dbReference type="Proteomes" id="UP000314294"/>
    </source>
</evidence>
<gene>
    <name evidence="1" type="ORF">EYF80_029210</name>
</gene>
<dbReference type="EMBL" id="SRLO01000331">
    <property type="protein sequence ID" value="TNN60609.1"/>
    <property type="molecule type" value="Genomic_DNA"/>
</dbReference>
<dbReference type="Proteomes" id="UP000314294">
    <property type="component" value="Unassembled WGS sequence"/>
</dbReference>
<sequence>MSVRGKLNPASHLYEKSSIFLSLARRLTSLKPAVPGASGSRGKQQISFLKNFDVVKMEQKTAGGLRQTVVSR</sequence>
<evidence type="ECO:0000313" key="1">
    <source>
        <dbReference type="EMBL" id="TNN60609.1"/>
    </source>
</evidence>